<dbReference type="RefSeq" id="WP_309532585.1">
    <property type="nucleotide sequence ID" value="NZ_CP133721.1"/>
</dbReference>
<dbReference type="InterPro" id="IPR050708">
    <property type="entry name" value="T6SS_VgrG/RHS"/>
</dbReference>
<keyword evidence="2" id="KW-1185">Reference proteome</keyword>
<accession>A0ABY9RAT9</accession>
<proteinExistence type="predicted"/>
<protein>
    <submittedName>
        <fullName evidence="1">RHS repeat-associated core domain-containing protein</fullName>
    </submittedName>
</protein>
<evidence type="ECO:0000313" key="2">
    <source>
        <dbReference type="Proteomes" id="UP001180481"/>
    </source>
</evidence>
<sequence>MFEQHSYTEDYNNPYKFNGKELDEETGFYYYGARYYDPKISVWLSVDPLVEETMDSYGYCYHNPINLVDPDGMKPKPFPKMNLGSTYYYKWRYNNFIYRNPNYIKQHPEFLKNNYYLNYGHKYINRFTNETNKQLSKQGKQWLVNARRNLQVAIEDKLKADPTIELRNGGNDFKEFAFKSHVGAYWNAGLYKLNTVDLVAIVLTPNFKDLTSEDGMKQATEMMGKLTDYWLDNPKEGLKRGAELLANQDKIKAMVTAKAIREGIDPDKAMPILDKIIEKIPTIKTD</sequence>
<dbReference type="Proteomes" id="UP001180481">
    <property type="component" value="Chromosome"/>
</dbReference>
<evidence type="ECO:0000313" key="1">
    <source>
        <dbReference type="EMBL" id="WMW78269.1"/>
    </source>
</evidence>
<dbReference type="PANTHER" id="PTHR32305">
    <property type="match status" value="1"/>
</dbReference>
<organism evidence="1 2">
    <name type="scientific">Flavobacterium nakdongensis</name>
    <dbReference type="NCBI Taxonomy" id="3073563"/>
    <lineage>
        <taxon>Bacteria</taxon>
        <taxon>Pseudomonadati</taxon>
        <taxon>Bacteroidota</taxon>
        <taxon>Flavobacteriia</taxon>
        <taxon>Flavobacteriales</taxon>
        <taxon>Flavobacteriaceae</taxon>
        <taxon>Flavobacterium</taxon>
    </lineage>
</organism>
<dbReference type="Gene3D" id="2.180.10.10">
    <property type="entry name" value="RHS repeat-associated core"/>
    <property type="match status" value="1"/>
</dbReference>
<name>A0ABY9RAT9_9FLAO</name>
<dbReference type="NCBIfam" id="TIGR03696">
    <property type="entry name" value="Rhs_assc_core"/>
    <property type="match status" value="1"/>
</dbReference>
<dbReference type="PANTHER" id="PTHR32305:SF15">
    <property type="entry name" value="PROTEIN RHSA-RELATED"/>
    <property type="match status" value="1"/>
</dbReference>
<reference evidence="1" key="1">
    <citation type="submission" date="2023-09" db="EMBL/GenBank/DDBJ databases">
        <title>Flavobacterium sp. 20NA77.7 isolated from freshwater.</title>
        <authorList>
            <person name="Le V."/>
            <person name="Ko S.-R."/>
            <person name="Ahn C.-Y."/>
            <person name="Oh H.-M."/>
        </authorList>
    </citation>
    <scope>NUCLEOTIDE SEQUENCE</scope>
    <source>
        <strain evidence="1">20NA77.7</strain>
    </source>
</reference>
<dbReference type="EMBL" id="CP133721">
    <property type="protein sequence ID" value="WMW78269.1"/>
    <property type="molecule type" value="Genomic_DNA"/>
</dbReference>
<gene>
    <name evidence="1" type="ORF">RF683_02160</name>
</gene>
<dbReference type="InterPro" id="IPR022385">
    <property type="entry name" value="Rhs_assc_core"/>
</dbReference>